<dbReference type="InterPro" id="IPR041682">
    <property type="entry name" value="AAA_14"/>
</dbReference>
<dbReference type="Proteomes" id="UP000050421">
    <property type="component" value="Unassembled WGS sequence"/>
</dbReference>
<dbReference type="InterPro" id="IPR027417">
    <property type="entry name" value="P-loop_NTPase"/>
</dbReference>
<accession>A0A0N8KFU8</accession>
<dbReference type="STRING" id="1305737.GCA_000526355_02713"/>
<gene>
    <name evidence="2" type="ORF">HLUCCX10_09605</name>
</gene>
<dbReference type="PANTHER" id="PTHR42990:SF1">
    <property type="entry name" value="AAA+ ATPASE DOMAIN-CONTAINING PROTEIN"/>
    <property type="match status" value="1"/>
</dbReference>
<dbReference type="InterPro" id="IPR003593">
    <property type="entry name" value="AAA+_ATPase"/>
</dbReference>
<name>A0A0N8KFU8_9BACT</name>
<dbReference type="Pfam" id="PF13173">
    <property type="entry name" value="AAA_14"/>
    <property type="match status" value="1"/>
</dbReference>
<comment type="caution">
    <text evidence="2">The sequence shown here is derived from an EMBL/GenBank/DDBJ whole genome shotgun (WGS) entry which is preliminary data.</text>
</comment>
<feature type="domain" description="AAA+ ATPase" evidence="1">
    <location>
        <begin position="30"/>
        <end position="158"/>
    </location>
</feature>
<protein>
    <submittedName>
        <fullName evidence="2">ATPase with DUF4143 domain</fullName>
    </submittedName>
</protein>
<dbReference type="PATRIC" id="fig|1305737.6.peg.3625"/>
<dbReference type="eggNOG" id="COG1373">
    <property type="taxonomic scope" value="Bacteria"/>
</dbReference>
<dbReference type="Gene3D" id="3.40.50.300">
    <property type="entry name" value="P-loop containing nucleotide triphosphate hydrolases"/>
    <property type="match status" value="1"/>
</dbReference>
<dbReference type="PANTHER" id="PTHR42990">
    <property type="entry name" value="ATPASE"/>
    <property type="match status" value="1"/>
</dbReference>
<proteinExistence type="predicted"/>
<evidence type="ECO:0000313" key="3">
    <source>
        <dbReference type="Proteomes" id="UP000050421"/>
    </source>
</evidence>
<dbReference type="AlphaFoldDB" id="A0A0N8KFU8"/>
<dbReference type="SUPFAM" id="SSF52540">
    <property type="entry name" value="P-loop containing nucleoside triphosphate hydrolases"/>
    <property type="match status" value="1"/>
</dbReference>
<reference evidence="2 3" key="1">
    <citation type="submission" date="2015-09" db="EMBL/GenBank/DDBJ databases">
        <title>Identification and resolution of microdiversity through metagenomic sequencing of parallel consortia.</title>
        <authorList>
            <person name="Nelson W.C."/>
            <person name="Romine M.F."/>
            <person name="Lindemann S.R."/>
        </authorList>
    </citation>
    <scope>NUCLEOTIDE SEQUENCE [LARGE SCALE GENOMIC DNA]</scope>
    <source>
        <strain evidence="2">HL-49</strain>
    </source>
</reference>
<evidence type="ECO:0000259" key="1">
    <source>
        <dbReference type="SMART" id="SM00382"/>
    </source>
</evidence>
<dbReference type="EMBL" id="LJXT01000055">
    <property type="protein sequence ID" value="KPQ15138.1"/>
    <property type="molecule type" value="Genomic_DNA"/>
</dbReference>
<sequence length="397" mass="45425">MERLLINSQTKVQRVSLAFSRFLLKTIDWNQRLIAINGARGAGKTTLLLQYAKKYLKTDGSSLYISLDDLYFMENSIRELAEAFYLTGGQVLLLDEIHKYPNWSRELKLIYDDFPDLKVVFTSSSILEIYKGESDLSRRAVSYLLPELSFREFIELETGISLPVSSFDQIIENHVDLSGRLIGEIQPVALFQKYSKWGAYPFFKEGKDVYLDKLRKTVQLILEVDLMAVENMDYETVFKLKKLIRLIATSVPFTPNVSELSQKTGISRPSLLRAFDLLERARILQTLHKPNAGVGALTKPEKLYLSNSNLLYALGEENVNVGTIRETFFSNQLKLVSTVNLADKGDFLINEKWLFEIGGRNKSSKQLKDLPNSFVVRDDIEMGVKNIIPLWLFGFLY</sequence>
<organism evidence="2 3">
    <name type="scientific">Algoriphagus marincola HL-49</name>
    <dbReference type="NCBI Taxonomy" id="1305737"/>
    <lineage>
        <taxon>Bacteria</taxon>
        <taxon>Pseudomonadati</taxon>
        <taxon>Bacteroidota</taxon>
        <taxon>Cytophagia</taxon>
        <taxon>Cytophagales</taxon>
        <taxon>Cyclobacteriaceae</taxon>
        <taxon>Algoriphagus</taxon>
    </lineage>
</organism>
<dbReference type="OrthoDB" id="9768467at2"/>
<dbReference type="SMART" id="SM00382">
    <property type="entry name" value="AAA"/>
    <property type="match status" value="1"/>
</dbReference>
<evidence type="ECO:0000313" key="2">
    <source>
        <dbReference type="EMBL" id="KPQ15138.1"/>
    </source>
</evidence>